<proteinExistence type="predicted"/>
<dbReference type="EMBL" id="JBHMEI010000009">
    <property type="protein sequence ID" value="MFB9202503.1"/>
    <property type="molecule type" value="Genomic_DNA"/>
</dbReference>
<keyword evidence="3" id="KW-1185">Reference proteome</keyword>
<feature type="chain" id="PRO_5047419697" evidence="1">
    <location>
        <begin position="31"/>
        <end position="168"/>
    </location>
</feature>
<reference evidence="2 3" key="1">
    <citation type="submission" date="2024-09" db="EMBL/GenBank/DDBJ databases">
        <authorList>
            <person name="Sun Q."/>
            <person name="Mori K."/>
        </authorList>
    </citation>
    <scope>NUCLEOTIDE SEQUENCE [LARGE SCALE GENOMIC DNA]</scope>
    <source>
        <strain evidence="2 3">CCM 3426</strain>
    </source>
</reference>
<sequence length="168" mass="17335">MAKHAMMTSTHIAKLALGATIAVTALGAAAAVNAETAHVTGTKTAAQGSAAQGSAQGRVNVTAAQVLATAKAQVGTTEDANGGGTKFQKWYASSQRAGETVARDGGSRQDYVNAAWCSMFVSWVGEQTGARPQVGWDAYTVAHAKWFAANDRWGTEAKPGAVVFFSWG</sequence>
<accession>A0ABV5IEH6</accession>
<organism evidence="2 3">
    <name type="scientific">Nonomuraea spiralis</name>
    <dbReference type="NCBI Taxonomy" id="46182"/>
    <lineage>
        <taxon>Bacteria</taxon>
        <taxon>Bacillati</taxon>
        <taxon>Actinomycetota</taxon>
        <taxon>Actinomycetes</taxon>
        <taxon>Streptosporangiales</taxon>
        <taxon>Streptosporangiaceae</taxon>
        <taxon>Nonomuraea</taxon>
    </lineage>
</organism>
<protein>
    <submittedName>
        <fullName evidence="2">CHAP domain-containing protein</fullName>
    </submittedName>
</protein>
<dbReference type="RefSeq" id="WP_379478589.1">
    <property type="nucleotide sequence ID" value="NZ_JBHMEI010000009.1"/>
</dbReference>
<evidence type="ECO:0000256" key="1">
    <source>
        <dbReference type="SAM" id="SignalP"/>
    </source>
</evidence>
<dbReference type="Gene3D" id="3.90.1720.10">
    <property type="entry name" value="endopeptidase domain like (from Nostoc punctiforme)"/>
    <property type="match status" value="1"/>
</dbReference>
<name>A0ABV5IEH6_9ACTN</name>
<feature type="non-terminal residue" evidence="2">
    <location>
        <position position="168"/>
    </location>
</feature>
<dbReference type="Proteomes" id="UP001589647">
    <property type="component" value="Unassembled WGS sequence"/>
</dbReference>
<keyword evidence="1" id="KW-0732">Signal</keyword>
<feature type="signal peptide" evidence="1">
    <location>
        <begin position="1"/>
        <end position="30"/>
    </location>
</feature>
<evidence type="ECO:0000313" key="3">
    <source>
        <dbReference type="Proteomes" id="UP001589647"/>
    </source>
</evidence>
<evidence type="ECO:0000313" key="2">
    <source>
        <dbReference type="EMBL" id="MFB9202503.1"/>
    </source>
</evidence>
<comment type="caution">
    <text evidence="2">The sequence shown here is derived from an EMBL/GenBank/DDBJ whole genome shotgun (WGS) entry which is preliminary data.</text>
</comment>
<gene>
    <name evidence="2" type="ORF">ACFFV7_14990</name>
</gene>